<name>C0PMG0_MAIZE</name>
<accession>C0PMG0</accession>
<feature type="compositionally biased region" description="Basic and acidic residues" evidence="1">
    <location>
        <begin position="7"/>
        <end position="16"/>
    </location>
</feature>
<evidence type="ECO:0000256" key="1">
    <source>
        <dbReference type="SAM" id="MobiDB-lite"/>
    </source>
</evidence>
<dbReference type="AlphaFoldDB" id="C0PMG0"/>
<feature type="region of interest" description="Disordered" evidence="1">
    <location>
        <begin position="1"/>
        <end position="73"/>
    </location>
</feature>
<organism evidence="2">
    <name type="scientific">Zea mays</name>
    <name type="common">Maize</name>
    <dbReference type="NCBI Taxonomy" id="4577"/>
    <lineage>
        <taxon>Eukaryota</taxon>
        <taxon>Viridiplantae</taxon>
        <taxon>Streptophyta</taxon>
        <taxon>Embryophyta</taxon>
        <taxon>Tracheophyta</taxon>
        <taxon>Spermatophyta</taxon>
        <taxon>Magnoliopsida</taxon>
        <taxon>Liliopsida</taxon>
        <taxon>Poales</taxon>
        <taxon>Poaceae</taxon>
        <taxon>PACMAD clade</taxon>
        <taxon>Panicoideae</taxon>
        <taxon>Andropogonodae</taxon>
        <taxon>Andropogoneae</taxon>
        <taxon>Tripsacinae</taxon>
        <taxon>Zea</taxon>
    </lineage>
</organism>
<proteinExistence type="evidence at transcript level"/>
<sequence length="293" mass="32082">MSAMQRSEQRRAGQPDRHHHRRGDPDGQGVAQPPGVRRRRLRLLLLPHPDRDPGHHPGAAAVGVDGDEARHGGERGGHHALLHAVRLHGVRGVRRRRAREPPHGLRLLRALLAPGRGQRRHRGPPGRRLPGLLPAAVRLRGEVGRAAVAGLGVHHRGGRGPAPAPGEPAAVLQGEPVPGDVADGVRRGHDGRVHAAALLQRRGGLPGRARLLAAHRLLPRRDVRGAEEGAAVELPVGVPADAQPRLPRHLHRRRSRVHRRHRVRPQSLPPVQVLLIRFTAYGRRSSMWYIGIY</sequence>
<protein>
    <submittedName>
        <fullName evidence="2">Uncharacterized protein</fullName>
    </submittedName>
</protein>
<dbReference type="EMBL" id="BT069479">
    <property type="protein sequence ID" value="ACN36376.1"/>
    <property type="molecule type" value="mRNA"/>
</dbReference>
<reference evidence="2" key="1">
    <citation type="journal article" date="2009" name="PLoS Genet.">
        <title>Sequencing, mapping, and analysis of 27,455 maize full-length cDNAs.</title>
        <authorList>
            <person name="Soderlund C."/>
            <person name="Descour A."/>
            <person name="Kudrna D."/>
            <person name="Bomhoff M."/>
            <person name="Boyd L."/>
            <person name="Currie J."/>
            <person name="Angelova A."/>
            <person name="Collura K."/>
            <person name="Wissotski M."/>
            <person name="Ashley E."/>
            <person name="Morrow D."/>
            <person name="Fernandes J."/>
            <person name="Walbot V."/>
            <person name="Yu Y."/>
        </authorList>
    </citation>
    <scope>NUCLEOTIDE SEQUENCE</scope>
    <source>
        <strain evidence="2">B73</strain>
    </source>
</reference>
<evidence type="ECO:0000313" key="2">
    <source>
        <dbReference type="EMBL" id="ACN36376.1"/>
    </source>
</evidence>